<evidence type="ECO:0000313" key="2">
    <source>
        <dbReference type="Proteomes" id="UP000248423"/>
    </source>
</evidence>
<proteinExistence type="predicted"/>
<sequence length="86" mass="10063">MKDAERDVMLSRWRQSQCHHPTATPSSGECLRDYRDPSYWTRMDVLREFQEISGHDGMDVVWFDGYSRSNKLCRIPGRGAAEVIRD</sequence>
<keyword evidence="2" id="KW-1185">Reference proteome</keyword>
<dbReference type="EMBL" id="KZ826323">
    <property type="protein sequence ID" value="PYI10182.1"/>
    <property type="molecule type" value="Genomic_DNA"/>
</dbReference>
<dbReference type="VEuPathDB" id="FungiDB:BO78DRAFT_234763"/>
<protein>
    <submittedName>
        <fullName evidence="1">Uncharacterized protein</fullName>
    </submittedName>
</protein>
<gene>
    <name evidence="1" type="ORF">BO78DRAFT_234763</name>
</gene>
<accession>A0A319EIP8</accession>
<name>A0A319EIP8_ASPSB</name>
<dbReference type="Proteomes" id="UP000248423">
    <property type="component" value="Unassembled WGS sequence"/>
</dbReference>
<reference evidence="1 2" key="1">
    <citation type="submission" date="2018-02" db="EMBL/GenBank/DDBJ databases">
        <title>The genomes of Aspergillus section Nigri reveals drivers in fungal speciation.</title>
        <authorList>
            <consortium name="DOE Joint Genome Institute"/>
            <person name="Vesth T.C."/>
            <person name="Nybo J."/>
            <person name="Theobald S."/>
            <person name="Brandl J."/>
            <person name="Frisvad J.C."/>
            <person name="Nielsen K.F."/>
            <person name="Lyhne E.K."/>
            <person name="Kogle M.E."/>
            <person name="Kuo A."/>
            <person name="Riley R."/>
            <person name="Clum A."/>
            <person name="Nolan M."/>
            <person name="Lipzen A."/>
            <person name="Salamov A."/>
            <person name="Henrissat B."/>
            <person name="Wiebenga A."/>
            <person name="De vries R.P."/>
            <person name="Grigoriev I.V."/>
            <person name="Mortensen U.H."/>
            <person name="Andersen M.R."/>
            <person name="Baker S.E."/>
        </authorList>
    </citation>
    <scope>NUCLEOTIDE SEQUENCE [LARGE SCALE GENOMIC DNA]</scope>
    <source>
        <strain evidence="1 2">CBS 121057</strain>
    </source>
</reference>
<dbReference type="AlphaFoldDB" id="A0A319EIP8"/>
<evidence type="ECO:0000313" key="1">
    <source>
        <dbReference type="EMBL" id="PYI10182.1"/>
    </source>
</evidence>
<organism evidence="1 2">
    <name type="scientific">Aspergillus sclerotiicarbonarius (strain CBS 121057 / IBT 28362)</name>
    <dbReference type="NCBI Taxonomy" id="1448318"/>
    <lineage>
        <taxon>Eukaryota</taxon>
        <taxon>Fungi</taxon>
        <taxon>Dikarya</taxon>
        <taxon>Ascomycota</taxon>
        <taxon>Pezizomycotina</taxon>
        <taxon>Eurotiomycetes</taxon>
        <taxon>Eurotiomycetidae</taxon>
        <taxon>Eurotiales</taxon>
        <taxon>Aspergillaceae</taxon>
        <taxon>Aspergillus</taxon>
        <taxon>Aspergillus subgen. Circumdati</taxon>
    </lineage>
</organism>